<dbReference type="Pfam" id="PF02254">
    <property type="entry name" value="TrkA_N"/>
    <property type="match status" value="1"/>
</dbReference>
<dbReference type="RefSeq" id="WP_278012126.1">
    <property type="nucleotide sequence ID" value="NZ_CP121208.1"/>
</dbReference>
<dbReference type="PANTHER" id="PTHR43833:SF8">
    <property type="entry name" value="TRK SYSTEM POTASSIUM UPTAKE PROTEIN TRKA"/>
    <property type="match status" value="1"/>
</dbReference>
<dbReference type="InterPro" id="IPR036291">
    <property type="entry name" value="NAD(P)-bd_dom_sf"/>
</dbReference>
<dbReference type="InterPro" id="IPR036721">
    <property type="entry name" value="RCK_C_sf"/>
</dbReference>
<accession>A0ABY8FY56</accession>
<dbReference type="EMBL" id="CP121208">
    <property type="protein sequence ID" value="WFM82700.1"/>
    <property type="molecule type" value="Genomic_DNA"/>
</dbReference>
<proteinExistence type="predicted"/>
<dbReference type="PRINTS" id="PR00335">
    <property type="entry name" value="KUPTAKETRKA"/>
</dbReference>
<dbReference type="Gene3D" id="3.40.50.720">
    <property type="entry name" value="NAD(P)-binding Rossmann-like Domain"/>
    <property type="match status" value="1"/>
</dbReference>
<dbReference type="InterPro" id="IPR006036">
    <property type="entry name" value="K_uptake_TrkA"/>
</dbReference>
<feature type="domain" description="RCK N-terminal" evidence="5">
    <location>
        <begin position="1"/>
        <end position="118"/>
    </location>
</feature>
<evidence type="ECO:0000256" key="4">
    <source>
        <dbReference type="ARBA" id="ARBA00023027"/>
    </source>
</evidence>
<dbReference type="InterPro" id="IPR050721">
    <property type="entry name" value="Trk_Ktr_HKT_K-transport"/>
</dbReference>
<keyword evidence="3" id="KW-0630">Potassium</keyword>
<gene>
    <name evidence="7" type="ORF">P7079_04645</name>
</gene>
<evidence type="ECO:0000256" key="1">
    <source>
        <dbReference type="ARBA" id="ARBA00017378"/>
    </source>
</evidence>
<dbReference type="Proteomes" id="UP001215216">
    <property type="component" value="Chromosome"/>
</dbReference>
<name>A0ABY8FY56_9ACTO</name>
<keyword evidence="2" id="KW-0813">Transport</keyword>
<dbReference type="SUPFAM" id="SSF51735">
    <property type="entry name" value="NAD(P)-binding Rossmann-fold domains"/>
    <property type="match status" value="1"/>
</dbReference>
<feature type="domain" description="RCK C-terminal" evidence="6">
    <location>
        <begin position="134"/>
        <end position="215"/>
    </location>
</feature>
<evidence type="ECO:0000259" key="6">
    <source>
        <dbReference type="PROSITE" id="PS51202"/>
    </source>
</evidence>
<dbReference type="InterPro" id="IPR003148">
    <property type="entry name" value="RCK_N"/>
</dbReference>
<dbReference type="PROSITE" id="PS51201">
    <property type="entry name" value="RCK_N"/>
    <property type="match status" value="1"/>
</dbReference>
<evidence type="ECO:0000313" key="7">
    <source>
        <dbReference type="EMBL" id="WFM82700.1"/>
    </source>
</evidence>
<protein>
    <recommendedName>
        <fullName evidence="1">Trk system potassium uptake protein TrkA</fullName>
    </recommendedName>
</protein>
<dbReference type="PANTHER" id="PTHR43833">
    <property type="entry name" value="POTASSIUM CHANNEL PROTEIN 2-RELATED-RELATED"/>
    <property type="match status" value="1"/>
</dbReference>
<evidence type="ECO:0000256" key="3">
    <source>
        <dbReference type="ARBA" id="ARBA00022958"/>
    </source>
</evidence>
<evidence type="ECO:0000259" key="5">
    <source>
        <dbReference type="PROSITE" id="PS51201"/>
    </source>
</evidence>
<dbReference type="SUPFAM" id="SSF116726">
    <property type="entry name" value="TrkA C-terminal domain-like"/>
    <property type="match status" value="1"/>
</dbReference>
<organism evidence="7 8">
    <name type="scientific">Arcanobacterium canis</name>
    <dbReference type="NCBI Taxonomy" id="999183"/>
    <lineage>
        <taxon>Bacteria</taxon>
        <taxon>Bacillati</taxon>
        <taxon>Actinomycetota</taxon>
        <taxon>Actinomycetes</taxon>
        <taxon>Actinomycetales</taxon>
        <taxon>Actinomycetaceae</taxon>
        <taxon>Arcanobacterium</taxon>
    </lineage>
</organism>
<keyword evidence="8" id="KW-1185">Reference proteome</keyword>
<reference evidence="7 8" key="1">
    <citation type="submission" date="2023-03" db="EMBL/GenBank/DDBJ databases">
        <title>Complete genome of Arcanobacterium canis strain DSM 25104 isolated in 2010 from a canine otitis externa in Germany.</title>
        <authorList>
            <person name="Borowiak M."/>
            <person name="Kreitlow A."/>
            <person name="Malorny B."/>
            <person name="Laemmler C."/>
            <person name="Prenger-Berninghoff E."/>
            <person name="Ploetz M."/>
            <person name="Abdulmawjood A."/>
        </authorList>
    </citation>
    <scope>NUCLEOTIDE SEQUENCE [LARGE SCALE GENOMIC DNA]</scope>
    <source>
        <strain evidence="7 8">DSM 25104</strain>
    </source>
</reference>
<keyword evidence="2" id="KW-0406">Ion transport</keyword>
<keyword evidence="4" id="KW-0520">NAD</keyword>
<keyword evidence="2" id="KW-0633">Potassium transport</keyword>
<sequence>MHFVVMGCGRVGSTLAVDLTNRGHSVAIIDRDPAAFRRLPEDFPGQQVTGHGFDRDVLLQAGINEAYAFAAASSGDNSNIIAARVVHDTFGVANVVTRIYDPQRAAIYQRLGIDSVAPVAWTAEHMLRALIPLGPHEDYSDSTAGICVIDVDVDDAWYGTELGDIEVATGARVAYIVRSNKGILPTSSMVLQDDDHLHMVVPTVRAAAVQRILNHPPTEDML</sequence>
<dbReference type="PROSITE" id="PS51202">
    <property type="entry name" value="RCK_C"/>
    <property type="match status" value="1"/>
</dbReference>
<evidence type="ECO:0000313" key="8">
    <source>
        <dbReference type="Proteomes" id="UP001215216"/>
    </source>
</evidence>
<dbReference type="InterPro" id="IPR006037">
    <property type="entry name" value="RCK_C"/>
</dbReference>
<dbReference type="Gene3D" id="3.30.70.1450">
    <property type="entry name" value="Regulator of K+ conductance, C-terminal domain"/>
    <property type="match status" value="1"/>
</dbReference>
<evidence type="ECO:0000256" key="2">
    <source>
        <dbReference type="ARBA" id="ARBA00022538"/>
    </source>
</evidence>